<dbReference type="AlphaFoldDB" id="A0A1J4MXG9"/>
<dbReference type="InterPro" id="IPR016162">
    <property type="entry name" value="Ald_DH_N"/>
</dbReference>
<name>A0A1J4MXG9_9ACTN</name>
<comment type="catalytic activity">
    <reaction evidence="6 7">
        <text>L-glutamate 5-semialdehyde + phosphate + NADP(+) = L-glutamyl 5-phosphate + NADPH + H(+)</text>
        <dbReference type="Rhea" id="RHEA:19541"/>
        <dbReference type="ChEBI" id="CHEBI:15378"/>
        <dbReference type="ChEBI" id="CHEBI:43474"/>
        <dbReference type="ChEBI" id="CHEBI:57783"/>
        <dbReference type="ChEBI" id="CHEBI:58066"/>
        <dbReference type="ChEBI" id="CHEBI:58274"/>
        <dbReference type="ChEBI" id="CHEBI:58349"/>
        <dbReference type="EC" id="1.2.1.41"/>
    </reaction>
</comment>
<evidence type="ECO:0000256" key="3">
    <source>
        <dbReference type="ARBA" id="ARBA00022650"/>
    </source>
</evidence>
<comment type="caution">
    <text evidence="9">The sequence shown here is derived from an EMBL/GenBank/DDBJ whole genome shotgun (WGS) entry which is preliminary data.</text>
</comment>
<keyword evidence="7" id="KW-0963">Cytoplasm</keyword>
<dbReference type="InterPro" id="IPR012134">
    <property type="entry name" value="Glu-5-SA_DH"/>
</dbReference>
<dbReference type="NCBIfam" id="TIGR00407">
    <property type="entry name" value="proA"/>
    <property type="match status" value="1"/>
</dbReference>
<dbReference type="RefSeq" id="WP_045548921.1">
    <property type="nucleotide sequence ID" value="NZ_JZDQ02000049.1"/>
</dbReference>
<dbReference type="UniPathway" id="UPA00098">
    <property type="reaction ID" value="UER00360"/>
</dbReference>
<gene>
    <name evidence="7" type="primary">proA</name>
    <name evidence="9" type="ORF">UG56_025080</name>
</gene>
<dbReference type="GO" id="GO:0055129">
    <property type="term" value="P:L-proline biosynthetic process"/>
    <property type="evidence" value="ECO:0007669"/>
    <property type="project" value="UniProtKB-UniRule"/>
</dbReference>
<dbReference type="OrthoDB" id="9809970at2"/>
<dbReference type="GO" id="GO:0004350">
    <property type="term" value="F:glutamate-5-semialdehyde dehydrogenase activity"/>
    <property type="evidence" value="ECO:0007669"/>
    <property type="project" value="UniProtKB-UniRule"/>
</dbReference>
<dbReference type="PANTHER" id="PTHR11063:SF8">
    <property type="entry name" value="DELTA-1-PYRROLINE-5-CARBOXYLATE SYNTHASE"/>
    <property type="match status" value="1"/>
</dbReference>
<keyword evidence="2 7" id="KW-0028">Amino-acid biosynthesis</keyword>
<dbReference type="Gene3D" id="3.40.309.10">
    <property type="entry name" value="Aldehyde Dehydrogenase, Chain A, domain 2"/>
    <property type="match status" value="1"/>
</dbReference>
<feature type="domain" description="Aldehyde dehydrogenase" evidence="8">
    <location>
        <begin position="5"/>
        <end position="285"/>
    </location>
</feature>
<evidence type="ECO:0000313" key="10">
    <source>
        <dbReference type="Proteomes" id="UP000033772"/>
    </source>
</evidence>
<protein>
    <recommendedName>
        <fullName evidence="7">Gamma-glutamyl phosphate reductase</fullName>
        <shortName evidence="7">GPR</shortName>
        <ecNumber evidence="7">1.2.1.41</ecNumber>
    </recommendedName>
    <alternativeName>
        <fullName evidence="7">Glutamate-5-semialdehyde dehydrogenase</fullName>
    </alternativeName>
    <alternativeName>
        <fullName evidence="7">Glutamyl-gamma-semialdehyde dehydrogenase</fullName>
        <shortName evidence="7">GSA dehydrogenase</shortName>
    </alternativeName>
</protein>
<dbReference type="SUPFAM" id="SSF53720">
    <property type="entry name" value="ALDH-like"/>
    <property type="match status" value="1"/>
</dbReference>
<evidence type="ECO:0000256" key="7">
    <source>
        <dbReference type="HAMAP-Rule" id="MF_00412"/>
    </source>
</evidence>
<evidence type="ECO:0000313" key="9">
    <source>
        <dbReference type="EMBL" id="OIJ23962.1"/>
    </source>
</evidence>
<comment type="similarity">
    <text evidence="7">Belongs to the gamma-glutamyl phosphate reductase family.</text>
</comment>
<evidence type="ECO:0000256" key="6">
    <source>
        <dbReference type="ARBA" id="ARBA00049024"/>
    </source>
</evidence>
<evidence type="ECO:0000259" key="8">
    <source>
        <dbReference type="Pfam" id="PF00171"/>
    </source>
</evidence>
<dbReference type="CDD" id="cd07079">
    <property type="entry name" value="ALDH_F18-19_ProA-GPR"/>
    <property type="match status" value="1"/>
</dbReference>
<organism evidence="9 10">
    <name type="scientific">Nocardioides luteus</name>
    <dbReference type="NCBI Taxonomy" id="1844"/>
    <lineage>
        <taxon>Bacteria</taxon>
        <taxon>Bacillati</taxon>
        <taxon>Actinomycetota</taxon>
        <taxon>Actinomycetes</taxon>
        <taxon>Propionibacteriales</taxon>
        <taxon>Nocardioidaceae</taxon>
        <taxon>Nocardioides</taxon>
    </lineage>
</organism>
<dbReference type="InterPro" id="IPR000965">
    <property type="entry name" value="GPR_dom"/>
</dbReference>
<evidence type="ECO:0000256" key="5">
    <source>
        <dbReference type="ARBA" id="ARBA00023002"/>
    </source>
</evidence>
<dbReference type="STRING" id="1844.UG56_025080"/>
<dbReference type="EMBL" id="JZDQ02000049">
    <property type="protein sequence ID" value="OIJ23962.1"/>
    <property type="molecule type" value="Genomic_DNA"/>
</dbReference>
<evidence type="ECO:0000256" key="1">
    <source>
        <dbReference type="ARBA" id="ARBA00004985"/>
    </source>
</evidence>
<dbReference type="NCBIfam" id="NF001221">
    <property type="entry name" value="PRK00197.1"/>
    <property type="match status" value="1"/>
</dbReference>
<dbReference type="InterPro" id="IPR015590">
    <property type="entry name" value="Aldehyde_DH_dom"/>
</dbReference>
<reference evidence="9" key="1">
    <citation type="submission" date="2016-10" db="EMBL/GenBank/DDBJ databases">
        <title>Draft Genome Sequence of Nocardioides luteus Strain BAFB, an Alkane-Degrading Bacterium Isolated from JP-7 Polluted Soil.</title>
        <authorList>
            <person name="Brown L."/>
            <person name="Ruiz O.N."/>
            <person name="Gunasekera T."/>
        </authorList>
    </citation>
    <scope>NUCLEOTIDE SEQUENCE [LARGE SCALE GENOMIC DNA]</scope>
    <source>
        <strain evidence="9">BAFB</strain>
    </source>
</reference>
<comment type="pathway">
    <text evidence="1 7">Amino-acid biosynthesis; L-proline biosynthesis; L-glutamate 5-semialdehyde from L-glutamate: step 2/2.</text>
</comment>
<dbReference type="Gene3D" id="3.40.605.10">
    <property type="entry name" value="Aldehyde Dehydrogenase, Chain A, domain 1"/>
    <property type="match status" value="1"/>
</dbReference>
<evidence type="ECO:0000256" key="2">
    <source>
        <dbReference type="ARBA" id="ARBA00022605"/>
    </source>
</evidence>
<dbReference type="GO" id="GO:0005737">
    <property type="term" value="C:cytoplasm"/>
    <property type="evidence" value="ECO:0007669"/>
    <property type="project" value="UniProtKB-SubCell"/>
</dbReference>
<keyword evidence="4 7" id="KW-0521">NADP</keyword>
<comment type="subcellular location">
    <subcellularLocation>
        <location evidence="7">Cytoplasm</location>
    </subcellularLocation>
</comment>
<dbReference type="GO" id="GO:0050661">
    <property type="term" value="F:NADP binding"/>
    <property type="evidence" value="ECO:0007669"/>
    <property type="project" value="InterPro"/>
</dbReference>
<sequence length="416" mass="43469">MSAEAVIREVAAKAREASYELAVAPRSVKDAALHAMADALLARADEVLEANAADVARAEKSGSPANIIDRLTLTPERLDGIAAALRELAALPDPVGDVVRGTTLANGLELRQVRVPFGVVGMIYEARPNVTVDAAGICLKSGNAALLRGSSNIASSNVAIAAVLRDAVASVGLPADVIQVVPGEGHDSVKALMRARGLVDVLIPRGGAGLIRSVVEESTVPVIETGVGNVHVYVDKAADLDKAVSIVINSKTQRTSVCNSAESLLVHADIAKEFLPKIVPALQERGVQILGDEAFQGFDRVEPVTDEDYAAEFLALKISAAVVPSLDAAVQHIRRWSSGHTEAIVTEDLSATRRFAAAVDSAAVMVNASTRFTDGGEFGFGAEIGISTQKLHARGPMGLPEMTSTKYVVTGDGHVR</sequence>
<dbReference type="HAMAP" id="MF_00412">
    <property type="entry name" value="ProA"/>
    <property type="match status" value="1"/>
</dbReference>
<keyword evidence="5 7" id="KW-0560">Oxidoreductase</keyword>
<comment type="function">
    <text evidence="7">Catalyzes the NADPH-dependent reduction of L-glutamate 5-phosphate into L-glutamate 5-semialdehyde and phosphate. The product spontaneously undergoes cyclization to form 1-pyrroline-5-carboxylate.</text>
</comment>
<dbReference type="PROSITE" id="PS01223">
    <property type="entry name" value="PROA"/>
    <property type="match status" value="1"/>
</dbReference>
<dbReference type="Pfam" id="PF00171">
    <property type="entry name" value="Aldedh"/>
    <property type="match status" value="1"/>
</dbReference>
<dbReference type="PANTHER" id="PTHR11063">
    <property type="entry name" value="GLUTAMATE SEMIALDEHYDE DEHYDROGENASE"/>
    <property type="match status" value="1"/>
</dbReference>
<dbReference type="FunFam" id="3.40.309.10:FF:000006">
    <property type="entry name" value="Gamma-glutamyl phosphate reductase"/>
    <property type="match status" value="1"/>
</dbReference>
<accession>A0A1J4MXG9</accession>
<dbReference type="InterPro" id="IPR016161">
    <property type="entry name" value="Ald_DH/histidinol_DH"/>
</dbReference>
<dbReference type="PIRSF" id="PIRSF000151">
    <property type="entry name" value="GPR"/>
    <property type="match status" value="1"/>
</dbReference>
<dbReference type="InterPro" id="IPR016163">
    <property type="entry name" value="Ald_DH_C"/>
</dbReference>
<dbReference type="InterPro" id="IPR020593">
    <property type="entry name" value="G-glutamylP_reductase_CS"/>
</dbReference>
<evidence type="ECO:0000256" key="4">
    <source>
        <dbReference type="ARBA" id="ARBA00022857"/>
    </source>
</evidence>
<keyword evidence="3 7" id="KW-0641">Proline biosynthesis</keyword>
<dbReference type="Proteomes" id="UP000033772">
    <property type="component" value="Unassembled WGS sequence"/>
</dbReference>
<dbReference type="EC" id="1.2.1.41" evidence="7"/>
<keyword evidence="10" id="KW-1185">Reference proteome</keyword>
<proteinExistence type="inferred from homology"/>